<accession>A0A7X8SIN3</accession>
<feature type="binding site" evidence="7">
    <location>
        <position position="91"/>
    </location>
    <ligand>
        <name>Mg(2+)</name>
        <dbReference type="ChEBI" id="CHEBI:18420"/>
        <label>1</label>
        <note>catalytic</note>
    </ligand>
</feature>
<evidence type="ECO:0000256" key="2">
    <source>
        <dbReference type="ARBA" id="ARBA00001946"/>
    </source>
</evidence>
<dbReference type="PROSITE" id="PS00630">
    <property type="entry name" value="IMP_2"/>
    <property type="match status" value="1"/>
</dbReference>
<dbReference type="RefSeq" id="WP_168881616.1">
    <property type="nucleotide sequence ID" value="NZ_JABAIL010000002.1"/>
</dbReference>
<keyword evidence="4 7" id="KW-0479">Metal-binding</keyword>
<comment type="caution">
    <text evidence="9">The sequence shown here is derived from an EMBL/GenBank/DDBJ whole genome shotgun (WGS) entry which is preliminary data.</text>
</comment>
<feature type="binding site" evidence="7">
    <location>
        <position position="88"/>
    </location>
    <ligand>
        <name>Mg(2+)</name>
        <dbReference type="ChEBI" id="CHEBI:18420"/>
        <label>1</label>
        <note>catalytic</note>
    </ligand>
</feature>
<dbReference type="PRINTS" id="PR01959">
    <property type="entry name" value="SBIMPHPHTASE"/>
</dbReference>
<comment type="similarity">
    <text evidence="3 8">Belongs to the inositol monophosphatase superfamily.</text>
</comment>
<dbReference type="FunFam" id="3.30.540.10:FF:000003">
    <property type="entry name" value="Inositol-1-monophosphatase"/>
    <property type="match status" value="1"/>
</dbReference>
<evidence type="ECO:0000256" key="6">
    <source>
        <dbReference type="ARBA" id="ARBA00022842"/>
    </source>
</evidence>
<dbReference type="GO" id="GO:0008934">
    <property type="term" value="F:inositol monophosphate 1-phosphatase activity"/>
    <property type="evidence" value="ECO:0007669"/>
    <property type="project" value="InterPro"/>
</dbReference>
<dbReference type="InterPro" id="IPR000760">
    <property type="entry name" value="Inositol_monophosphatase-like"/>
</dbReference>
<reference evidence="9 10" key="1">
    <citation type="submission" date="2020-04" db="EMBL/GenBank/DDBJ databases">
        <title>Flammeovirga sp. SR4, a novel species isolated from seawater.</title>
        <authorList>
            <person name="Wang X."/>
        </authorList>
    </citation>
    <scope>NUCLEOTIDE SEQUENCE [LARGE SCALE GENOMIC DNA]</scope>
    <source>
        <strain evidence="9 10">SR4</strain>
    </source>
</reference>
<organism evidence="9 10">
    <name type="scientific">Flammeovirga agarivorans</name>
    <dbReference type="NCBI Taxonomy" id="2726742"/>
    <lineage>
        <taxon>Bacteria</taxon>
        <taxon>Pseudomonadati</taxon>
        <taxon>Bacteroidota</taxon>
        <taxon>Cytophagia</taxon>
        <taxon>Cytophagales</taxon>
        <taxon>Flammeovirgaceae</taxon>
        <taxon>Flammeovirga</taxon>
    </lineage>
</organism>
<comment type="catalytic activity">
    <reaction evidence="1 8">
        <text>a myo-inositol phosphate + H2O = myo-inositol + phosphate</text>
        <dbReference type="Rhea" id="RHEA:24056"/>
        <dbReference type="ChEBI" id="CHEBI:15377"/>
        <dbReference type="ChEBI" id="CHEBI:17268"/>
        <dbReference type="ChEBI" id="CHEBI:43474"/>
        <dbReference type="ChEBI" id="CHEBI:84139"/>
        <dbReference type="EC" id="3.1.3.25"/>
    </reaction>
</comment>
<dbReference type="InterPro" id="IPR033942">
    <property type="entry name" value="IMPase"/>
</dbReference>
<dbReference type="InterPro" id="IPR020583">
    <property type="entry name" value="Inositol_monoP_metal-BS"/>
</dbReference>
<dbReference type="InterPro" id="IPR022337">
    <property type="entry name" value="Inositol_monophosphatase_SuhB"/>
</dbReference>
<comment type="cofactor">
    <cofactor evidence="2 7 8">
        <name>Mg(2+)</name>
        <dbReference type="ChEBI" id="CHEBI:18420"/>
    </cofactor>
</comment>
<dbReference type="EC" id="3.1.3.25" evidence="8"/>
<feature type="binding site" evidence="7">
    <location>
        <position position="216"/>
    </location>
    <ligand>
        <name>Mg(2+)</name>
        <dbReference type="ChEBI" id="CHEBI:18420"/>
        <label>1</label>
        <note>catalytic</note>
    </ligand>
</feature>
<name>A0A7X8SIN3_9BACT</name>
<dbReference type="Pfam" id="PF00459">
    <property type="entry name" value="Inositol_P"/>
    <property type="match status" value="1"/>
</dbReference>
<keyword evidence="5 8" id="KW-0378">Hydrolase</keyword>
<dbReference type="PANTHER" id="PTHR20854:SF4">
    <property type="entry name" value="INOSITOL-1-MONOPHOSPHATASE-RELATED"/>
    <property type="match status" value="1"/>
</dbReference>
<dbReference type="GO" id="GO:0046854">
    <property type="term" value="P:phosphatidylinositol phosphate biosynthetic process"/>
    <property type="evidence" value="ECO:0007669"/>
    <property type="project" value="InterPro"/>
</dbReference>
<feature type="binding site" evidence="7">
    <location>
        <position position="90"/>
    </location>
    <ligand>
        <name>Mg(2+)</name>
        <dbReference type="ChEBI" id="CHEBI:18420"/>
        <label>2</label>
    </ligand>
</feature>
<evidence type="ECO:0000256" key="8">
    <source>
        <dbReference type="RuleBase" id="RU364068"/>
    </source>
</evidence>
<dbReference type="InterPro" id="IPR020550">
    <property type="entry name" value="Inositol_monophosphatase_CS"/>
</dbReference>
<dbReference type="GO" id="GO:0007165">
    <property type="term" value="P:signal transduction"/>
    <property type="evidence" value="ECO:0007669"/>
    <property type="project" value="TreeGrafter"/>
</dbReference>
<dbReference type="SUPFAM" id="SSF56655">
    <property type="entry name" value="Carbohydrate phosphatase"/>
    <property type="match status" value="1"/>
</dbReference>
<evidence type="ECO:0000256" key="3">
    <source>
        <dbReference type="ARBA" id="ARBA00009759"/>
    </source>
</evidence>
<evidence type="ECO:0000256" key="1">
    <source>
        <dbReference type="ARBA" id="ARBA00001033"/>
    </source>
</evidence>
<dbReference type="EMBL" id="JABAIL010000002">
    <property type="protein sequence ID" value="NLR90906.1"/>
    <property type="molecule type" value="Genomic_DNA"/>
</dbReference>
<evidence type="ECO:0000256" key="4">
    <source>
        <dbReference type="ARBA" id="ARBA00022723"/>
    </source>
</evidence>
<dbReference type="PROSITE" id="PS00629">
    <property type="entry name" value="IMP_1"/>
    <property type="match status" value="1"/>
</dbReference>
<dbReference type="PANTHER" id="PTHR20854">
    <property type="entry name" value="INOSITOL MONOPHOSPHATASE"/>
    <property type="match status" value="1"/>
</dbReference>
<dbReference type="PRINTS" id="PR00377">
    <property type="entry name" value="IMPHPHTASES"/>
</dbReference>
<sequence>MDAKRLKEITHKVVKLTEKVGEFIAIERRNFDPSKIEYKGLNDLVSYVDKTAEKKIVEGLTNILPGAGFLGEEGTNKPTENGFTWIIDPLDGTTNFIHGIPIFSISIALVSNNDYCIGVVREVNLNECFYAWKDGGAYMNGERISVSPQKELKAGLIATGFPYYNFEKMPQYMNILSGMMEGCHGIRRLGSAAVDLAYVACGRLEGFFEYNLNAWDVAGGSIIVKEAGGVVSTFSNTENYIEDREIIAAPADIHKEMQSIIYKKWNS</sequence>
<feature type="binding site" evidence="7">
    <location>
        <position position="72"/>
    </location>
    <ligand>
        <name>Mg(2+)</name>
        <dbReference type="ChEBI" id="CHEBI:18420"/>
        <label>1</label>
        <note>catalytic</note>
    </ligand>
</feature>
<dbReference type="GO" id="GO:0046872">
    <property type="term" value="F:metal ion binding"/>
    <property type="evidence" value="ECO:0007669"/>
    <property type="project" value="UniProtKB-KW"/>
</dbReference>
<dbReference type="GO" id="GO:0006020">
    <property type="term" value="P:inositol metabolic process"/>
    <property type="evidence" value="ECO:0007669"/>
    <property type="project" value="TreeGrafter"/>
</dbReference>
<dbReference type="Gene3D" id="3.40.190.80">
    <property type="match status" value="1"/>
</dbReference>
<keyword evidence="6 7" id="KW-0460">Magnesium</keyword>
<dbReference type="Proteomes" id="UP000585050">
    <property type="component" value="Unassembled WGS sequence"/>
</dbReference>
<dbReference type="CDD" id="cd01639">
    <property type="entry name" value="IMPase"/>
    <property type="match status" value="1"/>
</dbReference>
<proteinExistence type="inferred from homology"/>
<keyword evidence="10" id="KW-1185">Reference proteome</keyword>
<evidence type="ECO:0000256" key="5">
    <source>
        <dbReference type="ARBA" id="ARBA00022801"/>
    </source>
</evidence>
<dbReference type="Gene3D" id="3.30.540.10">
    <property type="entry name" value="Fructose-1,6-Bisphosphatase, subunit A, domain 1"/>
    <property type="match status" value="1"/>
</dbReference>
<dbReference type="AlphaFoldDB" id="A0A7X8SIN3"/>
<protein>
    <recommendedName>
        <fullName evidence="8">Inositol-1-monophosphatase</fullName>
        <ecNumber evidence="8">3.1.3.25</ecNumber>
    </recommendedName>
</protein>
<gene>
    <name evidence="9" type="ORF">HGP29_06795</name>
</gene>
<evidence type="ECO:0000313" key="10">
    <source>
        <dbReference type="Proteomes" id="UP000585050"/>
    </source>
</evidence>
<evidence type="ECO:0000256" key="7">
    <source>
        <dbReference type="PIRSR" id="PIRSR600760-2"/>
    </source>
</evidence>
<evidence type="ECO:0000313" key="9">
    <source>
        <dbReference type="EMBL" id="NLR90906.1"/>
    </source>
</evidence>